<dbReference type="PANTHER" id="PTHR11040:SF44">
    <property type="entry name" value="PROTEIN ZNTC-RELATED"/>
    <property type="match status" value="1"/>
</dbReference>
<feature type="transmembrane region" description="Helical" evidence="6">
    <location>
        <begin position="328"/>
        <end position="347"/>
    </location>
</feature>
<feature type="region of interest" description="Disordered" evidence="5">
    <location>
        <begin position="112"/>
        <end position="134"/>
    </location>
</feature>
<sequence>MKKSVLFVSFAALSLAHSAGVKRQNTAQTTSSADHDHDEHDDLTAVTSCHLHGATQYCMHEATEFVILASATATEDLPSSYTDCHNHATETWCVAPDGSEVEIALEAQITPAPTSADDDGDDHDHDHTGVTGAPAAAPTAITSCHTHSTEIYCLADATEYLVMATPTSSQFPAQYTSCHSHGSDMFCVAPNGEDVEVRLAGAEEEEDHIGDDPLAGGLTCHFHAGVEHCVGAEGENSGAARVCTRTDRDYNIKLRVGLLFVILATSAIGVFGPILLSLVLPPKAYSILLIFKQFGTGVIISTAFVHLFTHANLMFTNECLEGVDYEGTTAAIVMGGLFLSFLVEYCGQRIVHARHAKLVEANHENMSSAVMAEMKIQNEIVSVLILEAGIIFHSLLIGLTLVVAGDSYFLTLFAVILFHQVFEGIALGTRIAALGTASPNRVPHGHLHSHSHSHDIHRISHSEENRSSEPKPVAGSPEVHVVEDIKPVGVSLAKKLGFASAFALITPIGMAIGIGVLDKFNGNNPSTIIAIGTLDALSAGILVWVGVVEMWAEDWMFGGEMTYAGFFTTILGGFGLVLGMAIMSFLGKWA</sequence>
<evidence type="ECO:0000256" key="3">
    <source>
        <dbReference type="ARBA" id="ARBA00022989"/>
    </source>
</evidence>
<dbReference type="EMBL" id="JAVHNS010000013">
    <property type="protein sequence ID" value="KAK6337626.1"/>
    <property type="molecule type" value="Genomic_DNA"/>
</dbReference>
<dbReference type="GO" id="GO:0005385">
    <property type="term" value="F:zinc ion transmembrane transporter activity"/>
    <property type="evidence" value="ECO:0007669"/>
    <property type="project" value="TreeGrafter"/>
</dbReference>
<evidence type="ECO:0008006" key="10">
    <source>
        <dbReference type="Google" id="ProtNLM"/>
    </source>
</evidence>
<keyword evidence="4 6" id="KW-0472">Membrane</keyword>
<dbReference type="GO" id="GO:0005886">
    <property type="term" value="C:plasma membrane"/>
    <property type="evidence" value="ECO:0007669"/>
    <property type="project" value="TreeGrafter"/>
</dbReference>
<keyword evidence="3 6" id="KW-1133">Transmembrane helix</keyword>
<evidence type="ECO:0000313" key="8">
    <source>
        <dbReference type="EMBL" id="KAK6337626.1"/>
    </source>
</evidence>
<reference evidence="8 9" key="1">
    <citation type="submission" date="2019-10" db="EMBL/GenBank/DDBJ databases">
        <authorList>
            <person name="Palmer J.M."/>
        </authorList>
    </citation>
    <scope>NUCLEOTIDE SEQUENCE [LARGE SCALE GENOMIC DNA]</scope>
    <source>
        <strain evidence="8 9">TWF730</strain>
    </source>
</reference>
<feature type="transmembrane region" description="Helical" evidence="6">
    <location>
        <begin position="496"/>
        <end position="516"/>
    </location>
</feature>
<feature type="region of interest" description="Disordered" evidence="5">
    <location>
        <begin position="442"/>
        <end position="475"/>
    </location>
</feature>
<feature type="chain" id="PRO_5043485723" description="Zinc transporter" evidence="7">
    <location>
        <begin position="19"/>
        <end position="590"/>
    </location>
</feature>
<feature type="transmembrane region" description="Helical" evidence="6">
    <location>
        <begin position="256"/>
        <end position="280"/>
    </location>
</feature>
<feature type="transmembrane region" description="Helical" evidence="6">
    <location>
        <begin position="563"/>
        <end position="586"/>
    </location>
</feature>
<dbReference type="Proteomes" id="UP001373714">
    <property type="component" value="Unassembled WGS sequence"/>
</dbReference>
<keyword evidence="2 6" id="KW-0812">Transmembrane</keyword>
<keyword evidence="7" id="KW-0732">Signal</keyword>
<feature type="compositionally biased region" description="Basic and acidic residues" evidence="5">
    <location>
        <begin position="452"/>
        <end position="469"/>
    </location>
</feature>
<evidence type="ECO:0000256" key="7">
    <source>
        <dbReference type="SAM" id="SignalP"/>
    </source>
</evidence>
<organism evidence="8 9">
    <name type="scientific">Orbilia blumenaviensis</name>
    <dbReference type="NCBI Taxonomy" id="1796055"/>
    <lineage>
        <taxon>Eukaryota</taxon>
        <taxon>Fungi</taxon>
        <taxon>Dikarya</taxon>
        <taxon>Ascomycota</taxon>
        <taxon>Pezizomycotina</taxon>
        <taxon>Orbiliomycetes</taxon>
        <taxon>Orbiliales</taxon>
        <taxon>Orbiliaceae</taxon>
        <taxon>Orbilia</taxon>
    </lineage>
</organism>
<comment type="caution">
    <text evidence="8">The sequence shown here is derived from an EMBL/GenBank/DDBJ whole genome shotgun (WGS) entry which is preliminary data.</text>
</comment>
<keyword evidence="9" id="KW-1185">Reference proteome</keyword>
<name>A0AAV9UBR2_9PEZI</name>
<feature type="transmembrane region" description="Helical" evidence="6">
    <location>
        <begin position="528"/>
        <end position="551"/>
    </location>
</feature>
<feature type="transmembrane region" description="Helical" evidence="6">
    <location>
        <begin position="287"/>
        <end position="308"/>
    </location>
</feature>
<feature type="transmembrane region" description="Helical" evidence="6">
    <location>
        <begin position="408"/>
        <end position="428"/>
    </location>
</feature>
<accession>A0AAV9UBR2</accession>
<dbReference type="Pfam" id="PF02535">
    <property type="entry name" value="Zip"/>
    <property type="match status" value="2"/>
</dbReference>
<feature type="signal peptide" evidence="7">
    <location>
        <begin position="1"/>
        <end position="18"/>
    </location>
</feature>
<dbReference type="AlphaFoldDB" id="A0AAV9UBR2"/>
<evidence type="ECO:0000256" key="2">
    <source>
        <dbReference type="ARBA" id="ARBA00022692"/>
    </source>
</evidence>
<dbReference type="InterPro" id="IPR003689">
    <property type="entry name" value="ZIP"/>
</dbReference>
<feature type="transmembrane region" description="Helical" evidence="6">
    <location>
        <begin position="380"/>
        <end position="402"/>
    </location>
</feature>
<evidence type="ECO:0000256" key="1">
    <source>
        <dbReference type="ARBA" id="ARBA00004141"/>
    </source>
</evidence>
<evidence type="ECO:0000256" key="5">
    <source>
        <dbReference type="SAM" id="MobiDB-lite"/>
    </source>
</evidence>
<evidence type="ECO:0000256" key="4">
    <source>
        <dbReference type="ARBA" id="ARBA00023136"/>
    </source>
</evidence>
<gene>
    <name evidence="8" type="ORF">TWF730_003021</name>
</gene>
<dbReference type="PANTHER" id="PTHR11040">
    <property type="entry name" value="ZINC/IRON TRANSPORTER"/>
    <property type="match status" value="1"/>
</dbReference>
<comment type="subcellular location">
    <subcellularLocation>
        <location evidence="1">Membrane</location>
        <topology evidence="1">Multi-pass membrane protein</topology>
    </subcellularLocation>
</comment>
<evidence type="ECO:0000313" key="9">
    <source>
        <dbReference type="Proteomes" id="UP001373714"/>
    </source>
</evidence>
<proteinExistence type="predicted"/>
<protein>
    <recommendedName>
        <fullName evidence="10">Zinc transporter</fullName>
    </recommendedName>
</protein>
<evidence type="ECO:0000256" key="6">
    <source>
        <dbReference type="SAM" id="Phobius"/>
    </source>
</evidence>